<sequence>MHMQAKQAEMLGVSEANNHMGLNRMQDISNDFHACIYIKFSTMSTYSFGQNTIIMHRLDKSASIWNSS</sequence>
<reference evidence="1" key="2">
    <citation type="journal article" date="2015" name="Data Brief">
        <title>Shoot transcriptome of the giant reed, Arundo donax.</title>
        <authorList>
            <person name="Barrero R.A."/>
            <person name="Guerrero F.D."/>
            <person name="Moolhuijzen P."/>
            <person name="Goolsby J.A."/>
            <person name="Tidwell J."/>
            <person name="Bellgard S.E."/>
            <person name="Bellgard M.I."/>
        </authorList>
    </citation>
    <scope>NUCLEOTIDE SEQUENCE</scope>
    <source>
        <tissue evidence="1">Shoot tissue taken approximately 20 cm above the soil surface</tissue>
    </source>
</reference>
<organism evidence="1">
    <name type="scientific">Arundo donax</name>
    <name type="common">Giant reed</name>
    <name type="synonym">Donax arundinaceus</name>
    <dbReference type="NCBI Taxonomy" id="35708"/>
    <lineage>
        <taxon>Eukaryota</taxon>
        <taxon>Viridiplantae</taxon>
        <taxon>Streptophyta</taxon>
        <taxon>Embryophyta</taxon>
        <taxon>Tracheophyta</taxon>
        <taxon>Spermatophyta</taxon>
        <taxon>Magnoliopsida</taxon>
        <taxon>Liliopsida</taxon>
        <taxon>Poales</taxon>
        <taxon>Poaceae</taxon>
        <taxon>PACMAD clade</taxon>
        <taxon>Arundinoideae</taxon>
        <taxon>Arundineae</taxon>
        <taxon>Arundo</taxon>
    </lineage>
</organism>
<name>A0A0A9GTK3_ARUDO</name>
<dbReference type="EMBL" id="GBRH01171032">
    <property type="protein sequence ID" value="JAE26864.1"/>
    <property type="molecule type" value="Transcribed_RNA"/>
</dbReference>
<reference evidence="1" key="1">
    <citation type="submission" date="2014-09" db="EMBL/GenBank/DDBJ databases">
        <authorList>
            <person name="Magalhaes I.L.F."/>
            <person name="Oliveira U."/>
            <person name="Santos F.R."/>
            <person name="Vidigal T.H.D.A."/>
            <person name="Brescovit A.D."/>
            <person name="Santos A.J."/>
        </authorList>
    </citation>
    <scope>NUCLEOTIDE SEQUENCE</scope>
    <source>
        <tissue evidence="1">Shoot tissue taken approximately 20 cm above the soil surface</tissue>
    </source>
</reference>
<protein>
    <submittedName>
        <fullName evidence="1">Uncharacterized protein</fullName>
    </submittedName>
</protein>
<accession>A0A0A9GTK3</accession>
<evidence type="ECO:0000313" key="1">
    <source>
        <dbReference type="EMBL" id="JAE26864.1"/>
    </source>
</evidence>
<proteinExistence type="predicted"/>
<dbReference type="AlphaFoldDB" id="A0A0A9GTK3"/>